<evidence type="ECO:0000313" key="2">
    <source>
        <dbReference type="EMBL" id="HDX30325.1"/>
    </source>
</evidence>
<gene>
    <name evidence="2" type="ORF">ENQ20_02400</name>
</gene>
<proteinExistence type="predicted"/>
<feature type="coiled-coil region" evidence="1">
    <location>
        <begin position="11"/>
        <end position="64"/>
    </location>
</feature>
<organism evidence="2">
    <name type="scientific">Caldilinea aerophila</name>
    <dbReference type="NCBI Taxonomy" id="133453"/>
    <lineage>
        <taxon>Bacteria</taxon>
        <taxon>Bacillati</taxon>
        <taxon>Chloroflexota</taxon>
        <taxon>Caldilineae</taxon>
        <taxon>Caldilineales</taxon>
        <taxon>Caldilineaceae</taxon>
        <taxon>Caldilinea</taxon>
    </lineage>
</organism>
<accession>A0A7C1JN07</accession>
<evidence type="ECO:0000256" key="1">
    <source>
        <dbReference type="SAM" id="Coils"/>
    </source>
</evidence>
<protein>
    <submittedName>
        <fullName evidence="2">Uncharacterized protein</fullName>
    </submittedName>
</protein>
<keyword evidence="1" id="KW-0175">Coiled coil</keyword>
<comment type="caution">
    <text evidence="2">The sequence shown here is derived from an EMBL/GenBank/DDBJ whole genome shotgun (WGS) entry which is preliminary data.</text>
</comment>
<dbReference type="EMBL" id="DSMG01000036">
    <property type="protein sequence ID" value="HDX30325.1"/>
    <property type="molecule type" value="Genomic_DNA"/>
</dbReference>
<sequence>MSEKMTMSIDLRNLQEQIEDNVKQVRTLSRKAILAYAGMWGLAYDKAQELLNEGVKLIEKAEKRGEDIEAEWLERLSKMQEKPEVKRVVDYVEDQVDSVSKNAKSIVAEVEKFLAHFQPAASNVQEAVKDVAIEVKAAAVEAVVEGYDEMPAKDVIAMLPSLSKETLMKLRAYEAANKNRVTVLREIDALLEAPAEAAEEAVTA</sequence>
<dbReference type="AlphaFoldDB" id="A0A7C1JN07"/>
<name>A0A7C1JN07_9CHLR</name>
<reference evidence="2" key="1">
    <citation type="journal article" date="2020" name="mSystems">
        <title>Genome- and Community-Level Interaction Insights into Carbon Utilization and Element Cycling Functions of Hydrothermarchaeota in Hydrothermal Sediment.</title>
        <authorList>
            <person name="Zhou Z."/>
            <person name="Liu Y."/>
            <person name="Xu W."/>
            <person name="Pan J."/>
            <person name="Luo Z.H."/>
            <person name="Li M."/>
        </authorList>
    </citation>
    <scope>NUCLEOTIDE SEQUENCE [LARGE SCALE GENOMIC DNA]</scope>
    <source>
        <strain evidence="2">SpSt-289</strain>
    </source>
</reference>